<feature type="transmembrane region" description="Helical" evidence="2">
    <location>
        <begin position="48"/>
        <end position="68"/>
    </location>
</feature>
<sequence length="312" mass="35925">MPIRGHNNHRLPSFSWVVSKNRTILQIFQQIPWKVNTMAKTSGKSPRFTIMLCEIVLVSVFFHIALTLDISEDDSHQNFLPLSHSDRQGYWTFVEEKNPSPYTRLGRRVFRLPQTLIPYPRTGRMLVDPDVYDYDVSLVPDYTWNTFDYPLTDNFLEGKGKRGSIAFPPRIGRKKRSISDEDSGSESHANSKKLQGTLSRMANSDWSFLDDIEPDFYMRQDRRGNSRSRNAFVPRVGKKRSDEDLEDIEVKRALSLTPRIGRASLIPRIGRNDPRFEVKSRGAFIPRIGRRASLTPRIGRSGSHQSNNDEAK</sequence>
<evidence type="ECO:0000256" key="2">
    <source>
        <dbReference type="SAM" id="Phobius"/>
    </source>
</evidence>
<keyword evidence="2" id="KW-0472">Membrane</keyword>
<evidence type="ECO:0000313" key="4">
    <source>
        <dbReference type="Proteomes" id="UP001497382"/>
    </source>
</evidence>
<dbReference type="AlphaFoldDB" id="A0AAV1ZMD8"/>
<keyword evidence="4" id="KW-1185">Reference proteome</keyword>
<accession>A0AAV1ZMD8</accession>
<evidence type="ECO:0000313" key="3">
    <source>
        <dbReference type="EMBL" id="CAL1272536.1"/>
    </source>
</evidence>
<feature type="region of interest" description="Disordered" evidence="1">
    <location>
        <begin position="291"/>
        <end position="312"/>
    </location>
</feature>
<keyword evidence="2" id="KW-1133">Transmembrane helix</keyword>
<protein>
    <submittedName>
        <fullName evidence="3">Uncharacterized protein</fullName>
    </submittedName>
</protein>
<organism evidence="3 4">
    <name type="scientific">Larinioides sclopetarius</name>
    <dbReference type="NCBI Taxonomy" id="280406"/>
    <lineage>
        <taxon>Eukaryota</taxon>
        <taxon>Metazoa</taxon>
        <taxon>Ecdysozoa</taxon>
        <taxon>Arthropoda</taxon>
        <taxon>Chelicerata</taxon>
        <taxon>Arachnida</taxon>
        <taxon>Araneae</taxon>
        <taxon>Araneomorphae</taxon>
        <taxon>Entelegynae</taxon>
        <taxon>Araneoidea</taxon>
        <taxon>Araneidae</taxon>
        <taxon>Larinioides</taxon>
    </lineage>
</organism>
<evidence type="ECO:0000256" key="1">
    <source>
        <dbReference type="SAM" id="MobiDB-lite"/>
    </source>
</evidence>
<name>A0AAV1ZMD8_9ARAC</name>
<dbReference type="EMBL" id="CAXIEN010000061">
    <property type="protein sequence ID" value="CAL1272536.1"/>
    <property type="molecule type" value="Genomic_DNA"/>
</dbReference>
<feature type="compositionally biased region" description="Polar residues" evidence="1">
    <location>
        <begin position="186"/>
        <end position="196"/>
    </location>
</feature>
<dbReference type="Proteomes" id="UP001497382">
    <property type="component" value="Unassembled WGS sequence"/>
</dbReference>
<feature type="region of interest" description="Disordered" evidence="1">
    <location>
        <begin position="166"/>
        <end position="196"/>
    </location>
</feature>
<gene>
    <name evidence="3" type="ORF">LARSCL_LOCUS6444</name>
</gene>
<proteinExistence type="predicted"/>
<keyword evidence="2" id="KW-0812">Transmembrane</keyword>
<comment type="caution">
    <text evidence="3">The sequence shown here is derived from an EMBL/GenBank/DDBJ whole genome shotgun (WGS) entry which is preliminary data.</text>
</comment>
<reference evidence="3 4" key="1">
    <citation type="submission" date="2024-04" db="EMBL/GenBank/DDBJ databases">
        <authorList>
            <person name="Rising A."/>
            <person name="Reimegard J."/>
            <person name="Sonavane S."/>
            <person name="Akerstrom W."/>
            <person name="Nylinder S."/>
            <person name="Hedman E."/>
            <person name="Kallberg Y."/>
        </authorList>
    </citation>
    <scope>NUCLEOTIDE SEQUENCE [LARGE SCALE GENOMIC DNA]</scope>
</reference>